<dbReference type="CDD" id="cd05263">
    <property type="entry name" value="MupV_like_SDR_e"/>
    <property type="match status" value="1"/>
</dbReference>
<dbReference type="Gene3D" id="3.40.50.720">
    <property type="entry name" value="NAD(P)-binding Rossmann-like Domain"/>
    <property type="match status" value="2"/>
</dbReference>
<dbReference type="AlphaFoldDB" id="A0A2K9LPD5"/>
<dbReference type="PANTHER" id="PTHR44196">
    <property type="entry name" value="DEHYDROGENASE/REDUCTASE SDR FAMILY MEMBER 7B"/>
    <property type="match status" value="1"/>
</dbReference>
<evidence type="ECO:0000256" key="2">
    <source>
        <dbReference type="ARBA" id="ARBA00023002"/>
    </source>
</evidence>
<evidence type="ECO:0000256" key="1">
    <source>
        <dbReference type="ARBA" id="ARBA00006484"/>
    </source>
</evidence>
<feature type="region of interest" description="Disordered" evidence="3">
    <location>
        <begin position="666"/>
        <end position="698"/>
    </location>
</feature>
<evidence type="ECO:0000313" key="5">
    <source>
        <dbReference type="EMBL" id="AUM14162.1"/>
    </source>
</evidence>
<dbReference type="Pfam" id="PF00106">
    <property type="entry name" value="adh_short"/>
    <property type="match status" value="1"/>
</dbReference>
<protein>
    <recommendedName>
        <fullName evidence="4">Thioester reductase (TE) domain-containing protein</fullName>
    </recommendedName>
</protein>
<dbReference type="EMBL" id="CP022684">
    <property type="protein sequence ID" value="AUM14162.1"/>
    <property type="molecule type" value="Genomic_DNA"/>
</dbReference>
<dbReference type="KEGG" id="kak:Kalk_17785"/>
<dbReference type="InterPro" id="IPR036291">
    <property type="entry name" value="NAD(P)-bd_dom_sf"/>
</dbReference>
<dbReference type="PRINTS" id="PR00080">
    <property type="entry name" value="SDRFAMILY"/>
</dbReference>
<dbReference type="SUPFAM" id="SSF51735">
    <property type="entry name" value="NAD(P)-binding Rossmann-fold domains"/>
    <property type="match status" value="2"/>
</dbReference>
<dbReference type="Pfam" id="PF07993">
    <property type="entry name" value="NAD_binding_4"/>
    <property type="match status" value="1"/>
</dbReference>
<dbReference type="InterPro" id="IPR013120">
    <property type="entry name" value="FAR_NAD-bd"/>
</dbReference>
<organism evidence="5 6">
    <name type="scientific">Ketobacter alkanivorans</name>
    <dbReference type="NCBI Taxonomy" id="1917421"/>
    <lineage>
        <taxon>Bacteria</taxon>
        <taxon>Pseudomonadati</taxon>
        <taxon>Pseudomonadota</taxon>
        <taxon>Gammaproteobacteria</taxon>
        <taxon>Pseudomonadales</taxon>
        <taxon>Ketobacteraceae</taxon>
        <taxon>Ketobacter</taxon>
    </lineage>
</organism>
<evidence type="ECO:0000259" key="4">
    <source>
        <dbReference type="Pfam" id="PF07993"/>
    </source>
</evidence>
<name>A0A2K9LPD5_9GAMM</name>
<dbReference type="PANTHER" id="PTHR44196:SF1">
    <property type="entry name" value="DEHYDROGENASE_REDUCTASE SDR FAMILY MEMBER 7B"/>
    <property type="match status" value="1"/>
</dbReference>
<dbReference type="PRINTS" id="PR00081">
    <property type="entry name" value="GDHRDH"/>
</dbReference>
<dbReference type="InterPro" id="IPR002347">
    <property type="entry name" value="SDR_fam"/>
</dbReference>
<comment type="similarity">
    <text evidence="1">Belongs to the short-chain dehydrogenases/reductases (SDR) family.</text>
</comment>
<dbReference type="OrthoDB" id="9810734at2"/>
<dbReference type="GO" id="GO:0016491">
    <property type="term" value="F:oxidoreductase activity"/>
    <property type="evidence" value="ECO:0007669"/>
    <property type="project" value="UniProtKB-KW"/>
</dbReference>
<evidence type="ECO:0000256" key="3">
    <source>
        <dbReference type="SAM" id="MobiDB-lite"/>
    </source>
</evidence>
<keyword evidence="2" id="KW-0560">Oxidoreductase</keyword>
<feature type="domain" description="Thioester reductase (TE)" evidence="4">
    <location>
        <begin position="5"/>
        <end position="235"/>
    </location>
</feature>
<evidence type="ECO:0000313" key="6">
    <source>
        <dbReference type="Proteomes" id="UP000235116"/>
    </source>
</evidence>
<sequence>MNYLITGATGFIGRFVVEELLKQPQATVYAVVRTGSEHKLDKVKLQLGKSAERLHAISGDLTQPGLGISPEDAEPLKGQINHLFHVAAIYDLKADANAQQQANVEGTRHTLQAAHTLQVGCFHHVSSIAVAGQYPGQFTEDMFDQGTHFTNPYFLTKHLAEKCVRDEAKVPFRIYRPSMVVGHSQSGEMDKVDGPYYLFQLLEIIGRWLPKWTPIPGIEGGQFNIVPVDYVAQSMVYIAHQPNLDGQCFNLTDPQHYSLGELVNLIADTSDLPGFRWQLPNKILNKLPESTIPTLAQQKLVQKLLLSMDIAPEALSFITYQTTFDRRNAAQALAGSGITPPDLKQYMPALWQYWRQHLSPQTKASTAPQPEADKVLFRKPKLRPYLQRAQDHWKWNAKSLFQSRTALQERVDGKTILLTGASSGIGAQVAQQLAEAGATLLLVARSKDKLDTIADAIQRAGGKAFVYTGNLADGDDVDRLCQQVISNHGGVDILINNAGRSIRRSIKYSLDRFHDYERTMQLNYFGSVRMALNLLPGMMQRGDGHIINVSTVGIQANPARFSAYLGSKWALEGWSWVAANELAHTGVTVSTINYPLVRTPMIEPTKIYDYTPAMSPEKAVDWMLDIIITRNKRKVGPLGRAALASYYAFPKISESIVNLSYQVVREAPPQPREKPEQSTRKKSKQPVERQTTNSESGR</sequence>
<feature type="compositionally biased region" description="Polar residues" evidence="3">
    <location>
        <begin position="688"/>
        <end position="698"/>
    </location>
</feature>
<gene>
    <name evidence="5" type="ORF">Kalk_17785</name>
</gene>
<dbReference type="CDD" id="cd05233">
    <property type="entry name" value="SDR_c"/>
    <property type="match status" value="1"/>
</dbReference>
<proteinExistence type="inferred from homology"/>
<dbReference type="RefSeq" id="WP_101895536.1">
    <property type="nucleotide sequence ID" value="NZ_CP022684.1"/>
</dbReference>
<dbReference type="GO" id="GO:0016020">
    <property type="term" value="C:membrane"/>
    <property type="evidence" value="ECO:0007669"/>
    <property type="project" value="TreeGrafter"/>
</dbReference>
<dbReference type="Proteomes" id="UP000235116">
    <property type="component" value="Chromosome"/>
</dbReference>
<accession>A0A2K9LPD5</accession>
<keyword evidence="6" id="KW-1185">Reference proteome</keyword>
<reference evidence="6" key="1">
    <citation type="submission" date="2017-08" db="EMBL/GenBank/DDBJ databases">
        <title>Direct submision.</title>
        <authorList>
            <person name="Kim S.-J."/>
            <person name="Rhee S.-K."/>
        </authorList>
    </citation>
    <scope>NUCLEOTIDE SEQUENCE [LARGE SCALE GENOMIC DNA]</scope>
    <source>
        <strain evidence="6">GI5</strain>
    </source>
</reference>